<dbReference type="CDD" id="cd04301">
    <property type="entry name" value="NAT_SF"/>
    <property type="match status" value="1"/>
</dbReference>
<dbReference type="NCBIfam" id="TIGR01575">
    <property type="entry name" value="rimI"/>
    <property type="match status" value="1"/>
</dbReference>
<proteinExistence type="inferred from homology"/>
<keyword evidence="2 5" id="KW-0963">Cytoplasm</keyword>
<dbReference type="EMBL" id="RXNU01000015">
    <property type="protein sequence ID" value="RTR37146.1"/>
    <property type="molecule type" value="Genomic_DNA"/>
</dbReference>
<evidence type="ECO:0000313" key="8">
    <source>
        <dbReference type="Proteomes" id="UP000267448"/>
    </source>
</evidence>
<comment type="function">
    <text evidence="5">Acetylates the N-terminal alanine of ribosomal protein bS18.</text>
</comment>
<comment type="caution">
    <text evidence="7">The sequence shown here is derived from an EMBL/GenBank/DDBJ whole genome shotgun (WGS) entry which is preliminary data.</text>
</comment>
<organism evidence="7 8">
    <name type="scientific">Shewanella canadensis</name>
    <dbReference type="NCBI Taxonomy" id="271096"/>
    <lineage>
        <taxon>Bacteria</taxon>
        <taxon>Pseudomonadati</taxon>
        <taxon>Pseudomonadota</taxon>
        <taxon>Gammaproteobacteria</taxon>
        <taxon>Alteromonadales</taxon>
        <taxon>Shewanellaceae</taxon>
        <taxon>Shewanella</taxon>
    </lineage>
</organism>
<dbReference type="OrthoDB" id="9796919at2"/>
<dbReference type="Pfam" id="PF00583">
    <property type="entry name" value="Acetyltransf_1"/>
    <property type="match status" value="1"/>
</dbReference>
<evidence type="ECO:0000313" key="7">
    <source>
        <dbReference type="EMBL" id="RTR37146.1"/>
    </source>
</evidence>
<evidence type="ECO:0000256" key="5">
    <source>
        <dbReference type="RuleBase" id="RU363094"/>
    </source>
</evidence>
<dbReference type="Gene3D" id="3.40.630.30">
    <property type="match status" value="1"/>
</dbReference>
<keyword evidence="3 7" id="KW-0808">Transferase</keyword>
<dbReference type="Proteomes" id="UP000267448">
    <property type="component" value="Unassembled WGS sequence"/>
</dbReference>
<dbReference type="InterPro" id="IPR016181">
    <property type="entry name" value="Acyl_CoA_acyltransferase"/>
</dbReference>
<name>A0A3S0KYE2_9GAMM</name>
<evidence type="ECO:0000256" key="3">
    <source>
        <dbReference type="ARBA" id="ARBA00022679"/>
    </source>
</evidence>
<reference evidence="7 8" key="1">
    <citation type="submission" date="2018-12" db="EMBL/GenBank/DDBJ databases">
        <authorList>
            <person name="Yu L."/>
        </authorList>
    </citation>
    <scope>NUCLEOTIDE SEQUENCE [LARGE SCALE GENOMIC DNA]</scope>
    <source>
        <strain evidence="7 8">HAW-EB2</strain>
    </source>
</reference>
<dbReference type="AlphaFoldDB" id="A0A3S0KYE2"/>
<dbReference type="InterPro" id="IPR050680">
    <property type="entry name" value="YpeA/RimI_acetyltransf"/>
</dbReference>
<accession>A0A3S0KYE2</accession>
<dbReference type="GO" id="GO:0005737">
    <property type="term" value="C:cytoplasm"/>
    <property type="evidence" value="ECO:0007669"/>
    <property type="project" value="UniProtKB-SubCell"/>
</dbReference>
<comment type="catalytic activity">
    <reaction evidence="5">
        <text>N-terminal L-alanyl-[ribosomal protein bS18] + acetyl-CoA = N-terminal N(alpha)-acetyl-L-alanyl-[ribosomal protein bS18] + CoA + H(+)</text>
        <dbReference type="Rhea" id="RHEA:43756"/>
        <dbReference type="Rhea" id="RHEA-COMP:10676"/>
        <dbReference type="Rhea" id="RHEA-COMP:10677"/>
        <dbReference type="ChEBI" id="CHEBI:15378"/>
        <dbReference type="ChEBI" id="CHEBI:57287"/>
        <dbReference type="ChEBI" id="CHEBI:57288"/>
        <dbReference type="ChEBI" id="CHEBI:64718"/>
        <dbReference type="ChEBI" id="CHEBI:83683"/>
        <dbReference type="EC" id="2.3.1.266"/>
    </reaction>
</comment>
<dbReference type="EC" id="2.3.1.266" evidence="5"/>
<evidence type="ECO:0000256" key="1">
    <source>
        <dbReference type="ARBA" id="ARBA00005395"/>
    </source>
</evidence>
<dbReference type="PANTHER" id="PTHR43420">
    <property type="entry name" value="ACETYLTRANSFERASE"/>
    <property type="match status" value="1"/>
</dbReference>
<comment type="similarity">
    <text evidence="1 5">Belongs to the acetyltransferase family. RimI subfamily.</text>
</comment>
<keyword evidence="8" id="KW-1185">Reference proteome</keyword>
<evidence type="ECO:0000259" key="6">
    <source>
        <dbReference type="PROSITE" id="PS51186"/>
    </source>
</evidence>
<sequence length="134" mass="14814">MAHIASQAHSHPMSLSTIQSCFGNLYKSFGVYLADELQGFAILHQIFEDATLMDICICPQSQGAGLGRFLLEKVIADAKEAKAETLFLEVRSSGVAAIKLYLRYGFKETGRRKGYYKTADGSEDAILMELHFNS</sequence>
<dbReference type="PROSITE" id="PS51186">
    <property type="entry name" value="GNAT"/>
    <property type="match status" value="1"/>
</dbReference>
<comment type="subcellular location">
    <subcellularLocation>
        <location evidence="5">Cytoplasm</location>
    </subcellularLocation>
</comment>
<keyword evidence="4" id="KW-0012">Acyltransferase</keyword>
<dbReference type="InterPro" id="IPR006464">
    <property type="entry name" value="AcTrfase_RimI/Ard1"/>
</dbReference>
<protein>
    <recommendedName>
        <fullName evidence="5">[Ribosomal protein bS18]-alanine N-acetyltransferase</fullName>
        <ecNumber evidence="5">2.3.1.266</ecNumber>
    </recommendedName>
</protein>
<dbReference type="SUPFAM" id="SSF55729">
    <property type="entry name" value="Acyl-CoA N-acyltransferases (Nat)"/>
    <property type="match status" value="1"/>
</dbReference>
<gene>
    <name evidence="7" type="primary">rimI</name>
    <name evidence="7" type="ORF">EKG38_20285</name>
</gene>
<dbReference type="InterPro" id="IPR000182">
    <property type="entry name" value="GNAT_dom"/>
</dbReference>
<dbReference type="GO" id="GO:0008999">
    <property type="term" value="F:protein-N-terminal-alanine acetyltransferase activity"/>
    <property type="evidence" value="ECO:0007669"/>
    <property type="project" value="UniProtKB-EC"/>
</dbReference>
<evidence type="ECO:0000256" key="2">
    <source>
        <dbReference type="ARBA" id="ARBA00022490"/>
    </source>
</evidence>
<evidence type="ECO:0000256" key="4">
    <source>
        <dbReference type="ARBA" id="ARBA00023315"/>
    </source>
</evidence>
<dbReference type="PANTHER" id="PTHR43420:SF51">
    <property type="entry name" value="PEPTIDYL-LYSINE N-ACETYLTRANSFERASE YIAC"/>
    <property type="match status" value="1"/>
</dbReference>
<feature type="domain" description="N-acetyltransferase" evidence="6">
    <location>
        <begin position="1"/>
        <end position="133"/>
    </location>
</feature>